<reference evidence="1 2" key="1">
    <citation type="submission" date="2020-08" db="EMBL/GenBank/DDBJ databases">
        <title>Functional genomics of gut bacteria from endangered species of beetles.</title>
        <authorList>
            <person name="Carlos-Shanley C."/>
        </authorList>
    </citation>
    <scope>NUCLEOTIDE SEQUENCE [LARGE SCALE GENOMIC DNA]</scope>
    <source>
        <strain evidence="1 2">S00198</strain>
    </source>
</reference>
<name>A0A7X0U7W7_9BURK</name>
<sequence length="84" mass="8977">MEYLKVIAGEMFPFDVDDEAGVDMLRVLEAAGMVEVQFAPGRGSPARVVAVTGLGRASLLAETAKQVIRRQRSPEVSSAWAALS</sequence>
<dbReference type="Proteomes" id="UP000575083">
    <property type="component" value="Unassembled WGS sequence"/>
</dbReference>
<keyword evidence="2" id="KW-1185">Reference proteome</keyword>
<accession>A0A7X0U7W7</accession>
<dbReference type="EMBL" id="JACHLK010000002">
    <property type="protein sequence ID" value="MBB6558587.1"/>
    <property type="molecule type" value="Genomic_DNA"/>
</dbReference>
<dbReference type="RefSeq" id="WP_260420113.1">
    <property type="nucleotide sequence ID" value="NZ_JACHLK010000002.1"/>
</dbReference>
<dbReference type="AlphaFoldDB" id="A0A7X0U7W7"/>
<proteinExistence type="predicted"/>
<comment type="caution">
    <text evidence="1">The sequence shown here is derived from an EMBL/GenBank/DDBJ whole genome shotgun (WGS) entry which is preliminary data.</text>
</comment>
<gene>
    <name evidence="1" type="ORF">HNP48_001251</name>
</gene>
<evidence type="ECO:0000313" key="1">
    <source>
        <dbReference type="EMBL" id="MBB6558587.1"/>
    </source>
</evidence>
<evidence type="ECO:0000313" key="2">
    <source>
        <dbReference type="Proteomes" id="UP000575083"/>
    </source>
</evidence>
<protein>
    <submittedName>
        <fullName evidence="1">Uncharacterized protein</fullName>
    </submittedName>
</protein>
<organism evidence="1 2">
    <name type="scientific">Acidovorax soli</name>
    <dbReference type="NCBI Taxonomy" id="592050"/>
    <lineage>
        <taxon>Bacteria</taxon>
        <taxon>Pseudomonadati</taxon>
        <taxon>Pseudomonadota</taxon>
        <taxon>Betaproteobacteria</taxon>
        <taxon>Burkholderiales</taxon>
        <taxon>Comamonadaceae</taxon>
        <taxon>Acidovorax</taxon>
    </lineage>
</organism>